<evidence type="ECO:0000313" key="2">
    <source>
        <dbReference type="EMBL" id="KAK3384727.1"/>
    </source>
</evidence>
<name>A0AAE0TZ20_9PEZI</name>
<comment type="caution">
    <text evidence="2">The sequence shown here is derived from an EMBL/GenBank/DDBJ whole genome shotgun (WGS) entry which is preliminary data.</text>
</comment>
<accession>A0AAE0TZ20</accession>
<dbReference type="Proteomes" id="UP001287356">
    <property type="component" value="Unassembled WGS sequence"/>
</dbReference>
<organism evidence="2 3">
    <name type="scientific">Lasiosphaeria ovina</name>
    <dbReference type="NCBI Taxonomy" id="92902"/>
    <lineage>
        <taxon>Eukaryota</taxon>
        <taxon>Fungi</taxon>
        <taxon>Dikarya</taxon>
        <taxon>Ascomycota</taxon>
        <taxon>Pezizomycotina</taxon>
        <taxon>Sordariomycetes</taxon>
        <taxon>Sordariomycetidae</taxon>
        <taxon>Sordariales</taxon>
        <taxon>Lasiosphaeriaceae</taxon>
        <taxon>Lasiosphaeria</taxon>
    </lineage>
</organism>
<keyword evidence="1" id="KW-0472">Membrane</keyword>
<evidence type="ECO:0000313" key="3">
    <source>
        <dbReference type="Proteomes" id="UP001287356"/>
    </source>
</evidence>
<proteinExistence type="predicted"/>
<keyword evidence="3" id="KW-1185">Reference proteome</keyword>
<sequence>MSCILPKAPALNPAFPLFRYLNKVRIRNRGRMPGSPGRLARFLGCLSFLPSSSFLLCCLPLATFLWAWSFLDDDAVRVFFFILCILFILFISLF</sequence>
<feature type="transmembrane region" description="Helical" evidence="1">
    <location>
        <begin position="75"/>
        <end position="93"/>
    </location>
</feature>
<dbReference type="AlphaFoldDB" id="A0AAE0TZ20"/>
<reference evidence="2" key="1">
    <citation type="journal article" date="2023" name="Mol. Phylogenet. Evol.">
        <title>Genome-scale phylogeny and comparative genomics of the fungal order Sordariales.</title>
        <authorList>
            <person name="Hensen N."/>
            <person name="Bonometti L."/>
            <person name="Westerberg I."/>
            <person name="Brannstrom I.O."/>
            <person name="Guillou S."/>
            <person name="Cros-Aarteil S."/>
            <person name="Calhoun S."/>
            <person name="Haridas S."/>
            <person name="Kuo A."/>
            <person name="Mondo S."/>
            <person name="Pangilinan J."/>
            <person name="Riley R."/>
            <person name="LaButti K."/>
            <person name="Andreopoulos B."/>
            <person name="Lipzen A."/>
            <person name="Chen C."/>
            <person name="Yan M."/>
            <person name="Daum C."/>
            <person name="Ng V."/>
            <person name="Clum A."/>
            <person name="Steindorff A."/>
            <person name="Ohm R.A."/>
            <person name="Martin F."/>
            <person name="Silar P."/>
            <person name="Natvig D.O."/>
            <person name="Lalanne C."/>
            <person name="Gautier V."/>
            <person name="Ament-Velasquez S.L."/>
            <person name="Kruys A."/>
            <person name="Hutchinson M.I."/>
            <person name="Powell A.J."/>
            <person name="Barry K."/>
            <person name="Miller A.N."/>
            <person name="Grigoriev I.V."/>
            <person name="Debuchy R."/>
            <person name="Gladieux P."/>
            <person name="Hiltunen Thoren M."/>
            <person name="Johannesson H."/>
        </authorList>
    </citation>
    <scope>NUCLEOTIDE SEQUENCE</scope>
    <source>
        <strain evidence="2">CBS 958.72</strain>
    </source>
</reference>
<keyword evidence="1" id="KW-1133">Transmembrane helix</keyword>
<protein>
    <recommendedName>
        <fullName evidence="4">Transmembrane protein</fullName>
    </recommendedName>
</protein>
<gene>
    <name evidence="2" type="ORF">B0T24DRAFT_609372</name>
</gene>
<evidence type="ECO:0008006" key="4">
    <source>
        <dbReference type="Google" id="ProtNLM"/>
    </source>
</evidence>
<evidence type="ECO:0000256" key="1">
    <source>
        <dbReference type="SAM" id="Phobius"/>
    </source>
</evidence>
<dbReference type="EMBL" id="JAULSN010000001">
    <property type="protein sequence ID" value="KAK3384727.1"/>
    <property type="molecule type" value="Genomic_DNA"/>
</dbReference>
<feature type="transmembrane region" description="Helical" evidence="1">
    <location>
        <begin position="39"/>
        <end position="69"/>
    </location>
</feature>
<keyword evidence="1" id="KW-0812">Transmembrane</keyword>
<reference evidence="2" key="2">
    <citation type="submission" date="2023-06" db="EMBL/GenBank/DDBJ databases">
        <authorList>
            <consortium name="Lawrence Berkeley National Laboratory"/>
            <person name="Haridas S."/>
            <person name="Hensen N."/>
            <person name="Bonometti L."/>
            <person name="Westerberg I."/>
            <person name="Brannstrom I.O."/>
            <person name="Guillou S."/>
            <person name="Cros-Aarteil S."/>
            <person name="Calhoun S."/>
            <person name="Kuo A."/>
            <person name="Mondo S."/>
            <person name="Pangilinan J."/>
            <person name="Riley R."/>
            <person name="Labutti K."/>
            <person name="Andreopoulos B."/>
            <person name="Lipzen A."/>
            <person name="Chen C."/>
            <person name="Yanf M."/>
            <person name="Daum C."/>
            <person name="Ng V."/>
            <person name="Clum A."/>
            <person name="Steindorff A."/>
            <person name="Ohm R."/>
            <person name="Martin F."/>
            <person name="Silar P."/>
            <person name="Natvig D."/>
            <person name="Lalanne C."/>
            <person name="Gautier V."/>
            <person name="Ament-Velasquez S.L."/>
            <person name="Kruys A."/>
            <person name="Hutchinson M.I."/>
            <person name="Powell A.J."/>
            <person name="Barry K."/>
            <person name="Miller A.N."/>
            <person name="Grigoriev I.V."/>
            <person name="Debuchy R."/>
            <person name="Gladieux P."/>
            <person name="Thoren M.H."/>
            <person name="Johannesson H."/>
        </authorList>
    </citation>
    <scope>NUCLEOTIDE SEQUENCE</scope>
    <source>
        <strain evidence="2">CBS 958.72</strain>
    </source>
</reference>